<name>A0A9D4CFZ4_DREPO</name>
<protein>
    <submittedName>
        <fullName evidence="1">Uncharacterized protein</fullName>
    </submittedName>
</protein>
<sequence>MSPRIRLYDRLGSFRALSLSSYGNSCNPGTSFVARRWTFSIRSTCFFKCGAHT</sequence>
<proteinExistence type="predicted"/>
<dbReference type="Proteomes" id="UP000828390">
    <property type="component" value="Unassembled WGS sequence"/>
</dbReference>
<dbReference type="EMBL" id="JAIWYP010000012">
    <property type="protein sequence ID" value="KAH3724217.1"/>
    <property type="molecule type" value="Genomic_DNA"/>
</dbReference>
<dbReference type="AlphaFoldDB" id="A0A9D4CFZ4"/>
<accession>A0A9D4CFZ4</accession>
<keyword evidence="2" id="KW-1185">Reference proteome</keyword>
<comment type="caution">
    <text evidence="1">The sequence shown here is derived from an EMBL/GenBank/DDBJ whole genome shotgun (WGS) entry which is preliminary data.</text>
</comment>
<reference evidence="1" key="2">
    <citation type="submission" date="2020-11" db="EMBL/GenBank/DDBJ databases">
        <authorList>
            <person name="McCartney M.A."/>
            <person name="Auch B."/>
            <person name="Kono T."/>
            <person name="Mallez S."/>
            <person name="Becker A."/>
            <person name="Gohl D.M."/>
            <person name="Silverstein K.A.T."/>
            <person name="Koren S."/>
            <person name="Bechman K.B."/>
            <person name="Herman A."/>
            <person name="Abrahante J.E."/>
            <person name="Garbe J."/>
        </authorList>
    </citation>
    <scope>NUCLEOTIDE SEQUENCE</scope>
    <source>
        <strain evidence="1">Duluth1</strain>
        <tissue evidence="1">Whole animal</tissue>
    </source>
</reference>
<evidence type="ECO:0000313" key="1">
    <source>
        <dbReference type="EMBL" id="KAH3724217.1"/>
    </source>
</evidence>
<gene>
    <name evidence="1" type="ORF">DPMN_050031</name>
</gene>
<evidence type="ECO:0000313" key="2">
    <source>
        <dbReference type="Proteomes" id="UP000828390"/>
    </source>
</evidence>
<reference evidence="1" key="1">
    <citation type="journal article" date="2019" name="bioRxiv">
        <title>The Genome of the Zebra Mussel, Dreissena polymorpha: A Resource for Invasive Species Research.</title>
        <authorList>
            <person name="McCartney M.A."/>
            <person name="Auch B."/>
            <person name="Kono T."/>
            <person name="Mallez S."/>
            <person name="Zhang Y."/>
            <person name="Obille A."/>
            <person name="Becker A."/>
            <person name="Abrahante J.E."/>
            <person name="Garbe J."/>
            <person name="Badalamenti J.P."/>
            <person name="Herman A."/>
            <person name="Mangelson H."/>
            <person name="Liachko I."/>
            <person name="Sullivan S."/>
            <person name="Sone E.D."/>
            <person name="Koren S."/>
            <person name="Silverstein K.A.T."/>
            <person name="Beckman K.B."/>
            <person name="Gohl D.M."/>
        </authorList>
    </citation>
    <scope>NUCLEOTIDE SEQUENCE</scope>
    <source>
        <strain evidence="1">Duluth1</strain>
        <tissue evidence="1">Whole animal</tissue>
    </source>
</reference>
<organism evidence="1 2">
    <name type="scientific">Dreissena polymorpha</name>
    <name type="common">Zebra mussel</name>
    <name type="synonym">Mytilus polymorpha</name>
    <dbReference type="NCBI Taxonomy" id="45954"/>
    <lineage>
        <taxon>Eukaryota</taxon>
        <taxon>Metazoa</taxon>
        <taxon>Spiralia</taxon>
        <taxon>Lophotrochozoa</taxon>
        <taxon>Mollusca</taxon>
        <taxon>Bivalvia</taxon>
        <taxon>Autobranchia</taxon>
        <taxon>Heteroconchia</taxon>
        <taxon>Euheterodonta</taxon>
        <taxon>Imparidentia</taxon>
        <taxon>Neoheterodontei</taxon>
        <taxon>Myida</taxon>
        <taxon>Dreissenoidea</taxon>
        <taxon>Dreissenidae</taxon>
        <taxon>Dreissena</taxon>
    </lineage>
</organism>